<dbReference type="OrthoDB" id="2974389at2"/>
<sequence>MTTGQMYHWTQRYQRADKQPEPTRTLSLSQIMDDMMAVHRIPMLSKPTYEQKHPQVMQMYRVVADARDFN</sequence>
<feature type="region of interest" description="Disordered" evidence="1">
    <location>
        <begin position="1"/>
        <end position="22"/>
    </location>
</feature>
<evidence type="ECO:0000256" key="1">
    <source>
        <dbReference type="SAM" id="MobiDB-lite"/>
    </source>
</evidence>
<accession>A0A4R6TZ10</accession>
<reference evidence="2 3" key="1">
    <citation type="submission" date="2019-03" db="EMBL/GenBank/DDBJ databases">
        <title>Genomic Encyclopedia of Type Strains, Phase IV (KMG-IV): sequencing the most valuable type-strain genomes for metagenomic binning, comparative biology and taxonomic classification.</title>
        <authorList>
            <person name="Goeker M."/>
        </authorList>
    </citation>
    <scope>NUCLEOTIDE SEQUENCE [LARGE SCALE GENOMIC DNA]</scope>
    <source>
        <strain evidence="2 3">DSM 28697</strain>
    </source>
</reference>
<dbReference type="AlphaFoldDB" id="A0A4R6TZ10"/>
<comment type="caution">
    <text evidence="2">The sequence shown here is derived from an EMBL/GenBank/DDBJ whole genome shotgun (WGS) entry which is preliminary data.</text>
</comment>
<dbReference type="RefSeq" id="WP_133580630.1">
    <property type="nucleotide sequence ID" value="NZ_SNYJ01000008.1"/>
</dbReference>
<evidence type="ECO:0000313" key="2">
    <source>
        <dbReference type="EMBL" id="TDQ39200.1"/>
    </source>
</evidence>
<organism evidence="2 3">
    <name type="scientific">Aureibacillus halotolerans</name>
    <dbReference type="NCBI Taxonomy" id="1508390"/>
    <lineage>
        <taxon>Bacteria</taxon>
        <taxon>Bacillati</taxon>
        <taxon>Bacillota</taxon>
        <taxon>Bacilli</taxon>
        <taxon>Bacillales</taxon>
        <taxon>Bacillaceae</taxon>
        <taxon>Aureibacillus</taxon>
    </lineage>
</organism>
<evidence type="ECO:0000313" key="3">
    <source>
        <dbReference type="Proteomes" id="UP000295632"/>
    </source>
</evidence>
<dbReference type="EMBL" id="SNYJ01000008">
    <property type="protein sequence ID" value="TDQ39200.1"/>
    <property type="molecule type" value="Genomic_DNA"/>
</dbReference>
<gene>
    <name evidence="2" type="ORF">EV213_108152</name>
</gene>
<proteinExistence type="predicted"/>
<protein>
    <submittedName>
        <fullName evidence="2">Uncharacterized protein</fullName>
    </submittedName>
</protein>
<keyword evidence="3" id="KW-1185">Reference proteome</keyword>
<dbReference type="Proteomes" id="UP000295632">
    <property type="component" value="Unassembled WGS sequence"/>
</dbReference>
<name>A0A4R6TZ10_9BACI</name>